<dbReference type="EMBL" id="JARKIE010000063">
    <property type="protein sequence ID" value="KAJ7690657.1"/>
    <property type="molecule type" value="Genomic_DNA"/>
</dbReference>
<dbReference type="InterPro" id="IPR036236">
    <property type="entry name" value="Znf_C2H2_sf"/>
</dbReference>
<keyword evidence="1" id="KW-0479">Metal-binding</keyword>
<dbReference type="SMART" id="SM00355">
    <property type="entry name" value="ZnF_C2H2"/>
    <property type="match status" value="2"/>
</dbReference>
<evidence type="ECO:0000256" key="3">
    <source>
        <dbReference type="ARBA" id="ARBA00023015"/>
    </source>
</evidence>
<dbReference type="Gene3D" id="4.10.240.10">
    <property type="entry name" value="Zn(2)-C6 fungal-type DNA-binding domain"/>
    <property type="match status" value="1"/>
</dbReference>
<dbReference type="InterPro" id="IPR007219">
    <property type="entry name" value="XnlR_reg_dom"/>
</dbReference>
<dbReference type="Proteomes" id="UP001221757">
    <property type="component" value="Unassembled WGS sequence"/>
</dbReference>
<dbReference type="SUPFAM" id="SSF57667">
    <property type="entry name" value="beta-beta-alpha zinc fingers"/>
    <property type="match status" value="1"/>
</dbReference>
<proteinExistence type="predicted"/>
<organism evidence="10 11">
    <name type="scientific">Mycena rosella</name>
    <name type="common">Pink bonnet</name>
    <name type="synonym">Agaricus rosellus</name>
    <dbReference type="NCBI Taxonomy" id="1033263"/>
    <lineage>
        <taxon>Eukaryota</taxon>
        <taxon>Fungi</taxon>
        <taxon>Dikarya</taxon>
        <taxon>Basidiomycota</taxon>
        <taxon>Agaricomycotina</taxon>
        <taxon>Agaricomycetes</taxon>
        <taxon>Agaricomycetidae</taxon>
        <taxon>Agaricales</taxon>
        <taxon>Marasmiineae</taxon>
        <taxon>Mycenaceae</taxon>
        <taxon>Mycena</taxon>
    </lineage>
</organism>
<sequence length="686" mass="76837">MTTSKPMDSTESLNKDGTVSKMRKHKGNIPTLPQTKACPHCSARFTRSTHLTRHMKTHTNERHYRCTTCDAQFTRSDLLARHRKSCEDPSRPHRLRSCVLCTESKVKCDRNDPCSRCKSRGRDCLFAIPPRKPKSATAIDPGSISTLSGPSGSSSSSTGSQVTSSASTSLLPLDSLISELVDLSTQNDLAPAPALVHSHLSPMYENDVFQPLFNDVFATDASPSADDFPLPLPFLDELPLHTGLLQPWFQELLIFPPNSYPPGEGEQRSLLNDFFSRELQAADPKHYLYLFFNAFLLQVPIVHSATFKFEGKPPYLLKSIKACGALFVKTRKAATYITESLAAAREGLAQAFATTLTDPVEQVHLVLAVVLLQTIGLFHQKPDERFASSLIHGMLVAMIRRVGLISKNSSWTSSDSSIQSRWHEWTFYETTKRALLLSYLHDCCQSIYFGLSPSYSPGEMTLRLPCDDSLWRAGSAEEWFSILEAPSPYQSSHHRLTGLDFSTTFASMVNPQFIPAPNVTSFGYFVLIHAILRDLFAACSETIIPVADIRGDENPTNQKMLSVQHALHNWLHSWSSSRAGYPQTSDEPCFIDNVLPFYWLGQVSILAHQEALPPFNSADNVIGETRFKMVKRWLRRIRAFLSEADGESTLFWDELMKIQLQTWQLEYDTDGGVDDQDGLLGFFPEI</sequence>
<feature type="region of interest" description="Disordered" evidence="7">
    <location>
        <begin position="133"/>
        <end position="164"/>
    </location>
</feature>
<dbReference type="Gene3D" id="3.30.160.60">
    <property type="entry name" value="Classic Zinc Finger"/>
    <property type="match status" value="2"/>
</dbReference>
<evidence type="ECO:0000256" key="6">
    <source>
        <dbReference type="PROSITE-ProRule" id="PRU00042"/>
    </source>
</evidence>
<evidence type="ECO:0000256" key="4">
    <source>
        <dbReference type="ARBA" id="ARBA00023163"/>
    </source>
</evidence>
<comment type="caution">
    <text evidence="10">The sequence shown here is derived from an EMBL/GenBank/DDBJ whole genome shotgun (WGS) entry which is preliminary data.</text>
</comment>
<evidence type="ECO:0000259" key="8">
    <source>
        <dbReference type="PROSITE" id="PS50048"/>
    </source>
</evidence>
<keyword evidence="5" id="KW-0539">Nucleus</keyword>
<keyword evidence="11" id="KW-1185">Reference proteome</keyword>
<dbReference type="Pfam" id="PF00096">
    <property type="entry name" value="zf-C2H2"/>
    <property type="match status" value="2"/>
</dbReference>
<evidence type="ECO:0000313" key="10">
    <source>
        <dbReference type="EMBL" id="KAJ7690657.1"/>
    </source>
</evidence>
<dbReference type="Pfam" id="PF00172">
    <property type="entry name" value="Zn_clus"/>
    <property type="match status" value="1"/>
</dbReference>
<dbReference type="PROSITE" id="PS50048">
    <property type="entry name" value="ZN2_CY6_FUNGAL_2"/>
    <property type="match status" value="1"/>
</dbReference>
<dbReference type="PROSITE" id="PS50157">
    <property type="entry name" value="ZINC_FINGER_C2H2_2"/>
    <property type="match status" value="2"/>
</dbReference>
<protein>
    <submittedName>
        <fullName evidence="10">Fungal-specific transcription factor domain-containing protein</fullName>
    </submittedName>
</protein>
<evidence type="ECO:0000256" key="7">
    <source>
        <dbReference type="SAM" id="MobiDB-lite"/>
    </source>
</evidence>
<dbReference type="InterPro" id="IPR036864">
    <property type="entry name" value="Zn2-C6_fun-type_DNA-bd_sf"/>
</dbReference>
<feature type="compositionally biased region" description="Polar residues" evidence="7">
    <location>
        <begin position="1"/>
        <end position="17"/>
    </location>
</feature>
<dbReference type="AlphaFoldDB" id="A0AAD7DGC7"/>
<dbReference type="PANTHER" id="PTHR47660:SF2">
    <property type="entry name" value="TRANSCRIPTION FACTOR WITH C2H2 AND ZN(2)-CYS(6) DNA BINDING DOMAIN (EUROFUNG)"/>
    <property type="match status" value="1"/>
</dbReference>
<dbReference type="SMART" id="SM00066">
    <property type="entry name" value="GAL4"/>
    <property type="match status" value="1"/>
</dbReference>
<feature type="domain" description="Zn(2)-C6 fungal-type" evidence="8">
    <location>
        <begin position="97"/>
        <end position="126"/>
    </location>
</feature>
<dbReference type="PROSITE" id="PS00028">
    <property type="entry name" value="ZINC_FINGER_C2H2_1"/>
    <property type="match status" value="1"/>
</dbReference>
<dbReference type="Pfam" id="PF04082">
    <property type="entry name" value="Fungal_trans"/>
    <property type="match status" value="1"/>
</dbReference>
<evidence type="ECO:0000256" key="1">
    <source>
        <dbReference type="ARBA" id="ARBA00022723"/>
    </source>
</evidence>
<dbReference type="CDD" id="cd00067">
    <property type="entry name" value="GAL4"/>
    <property type="match status" value="1"/>
</dbReference>
<evidence type="ECO:0000256" key="2">
    <source>
        <dbReference type="ARBA" id="ARBA00022833"/>
    </source>
</evidence>
<keyword evidence="3" id="KW-0805">Transcription regulation</keyword>
<dbReference type="InterPro" id="IPR013087">
    <property type="entry name" value="Znf_C2H2_type"/>
</dbReference>
<name>A0AAD7DGC7_MYCRO</name>
<feature type="compositionally biased region" description="Low complexity" evidence="7">
    <location>
        <begin position="142"/>
        <end position="164"/>
    </location>
</feature>
<dbReference type="PANTHER" id="PTHR47660">
    <property type="entry name" value="TRANSCRIPTION FACTOR WITH C2H2 AND ZN(2)-CYS(6) DNA BINDING DOMAIN (EUROFUNG)-RELATED-RELATED"/>
    <property type="match status" value="1"/>
</dbReference>
<dbReference type="PROSITE" id="PS00463">
    <property type="entry name" value="ZN2_CY6_FUNGAL_1"/>
    <property type="match status" value="1"/>
</dbReference>
<dbReference type="GO" id="GO:0000981">
    <property type="term" value="F:DNA-binding transcription factor activity, RNA polymerase II-specific"/>
    <property type="evidence" value="ECO:0007669"/>
    <property type="project" value="InterPro"/>
</dbReference>
<reference evidence="10" key="1">
    <citation type="submission" date="2023-03" db="EMBL/GenBank/DDBJ databases">
        <title>Massive genome expansion in bonnet fungi (Mycena s.s.) driven by repeated elements and novel gene families across ecological guilds.</title>
        <authorList>
            <consortium name="Lawrence Berkeley National Laboratory"/>
            <person name="Harder C.B."/>
            <person name="Miyauchi S."/>
            <person name="Viragh M."/>
            <person name="Kuo A."/>
            <person name="Thoen E."/>
            <person name="Andreopoulos B."/>
            <person name="Lu D."/>
            <person name="Skrede I."/>
            <person name="Drula E."/>
            <person name="Henrissat B."/>
            <person name="Morin E."/>
            <person name="Kohler A."/>
            <person name="Barry K."/>
            <person name="LaButti K."/>
            <person name="Morin E."/>
            <person name="Salamov A."/>
            <person name="Lipzen A."/>
            <person name="Mereny Z."/>
            <person name="Hegedus B."/>
            <person name="Baldrian P."/>
            <person name="Stursova M."/>
            <person name="Weitz H."/>
            <person name="Taylor A."/>
            <person name="Grigoriev I.V."/>
            <person name="Nagy L.G."/>
            <person name="Martin F."/>
            <person name="Kauserud H."/>
        </authorList>
    </citation>
    <scope>NUCLEOTIDE SEQUENCE</scope>
    <source>
        <strain evidence="10">CBHHK067</strain>
    </source>
</reference>
<evidence type="ECO:0000259" key="9">
    <source>
        <dbReference type="PROSITE" id="PS50157"/>
    </source>
</evidence>
<evidence type="ECO:0000256" key="5">
    <source>
        <dbReference type="ARBA" id="ARBA00023242"/>
    </source>
</evidence>
<dbReference type="GO" id="GO:0008270">
    <property type="term" value="F:zinc ion binding"/>
    <property type="evidence" value="ECO:0007669"/>
    <property type="project" value="UniProtKB-KW"/>
</dbReference>
<dbReference type="InterPro" id="IPR001138">
    <property type="entry name" value="Zn2Cys6_DnaBD"/>
</dbReference>
<keyword evidence="4" id="KW-0804">Transcription</keyword>
<gene>
    <name evidence="10" type="ORF">B0H17DRAFT_1331304</name>
</gene>
<keyword evidence="6" id="KW-0863">Zinc-finger</keyword>
<evidence type="ECO:0000313" key="11">
    <source>
        <dbReference type="Proteomes" id="UP001221757"/>
    </source>
</evidence>
<dbReference type="SUPFAM" id="SSF57701">
    <property type="entry name" value="Zn2/Cys6 DNA-binding domain"/>
    <property type="match status" value="1"/>
</dbReference>
<accession>A0AAD7DGC7</accession>
<dbReference type="GO" id="GO:0006351">
    <property type="term" value="P:DNA-templated transcription"/>
    <property type="evidence" value="ECO:0007669"/>
    <property type="project" value="InterPro"/>
</dbReference>
<feature type="domain" description="C2H2-type" evidence="9">
    <location>
        <begin position="64"/>
        <end position="92"/>
    </location>
</feature>
<feature type="domain" description="C2H2-type" evidence="9">
    <location>
        <begin position="36"/>
        <end position="63"/>
    </location>
</feature>
<keyword evidence="2" id="KW-0862">Zinc</keyword>
<feature type="region of interest" description="Disordered" evidence="7">
    <location>
        <begin position="1"/>
        <end position="29"/>
    </location>
</feature>
<dbReference type="GO" id="GO:0003677">
    <property type="term" value="F:DNA binding"/>
    <property type="evidence" value="ECO:0007669"/>
    <property type="project" value="InterPro"/>
</dbReference>